<evidence type="ECO:0000259" key="2">
    <source>
        <dbReference type="Pfam" id="PF00534"/>
    </source>
</evidence>
<evidence type="ECO:0000256" key="1">
    <source>
        <dbReference type="ARBA" id="ARBA00022679"/>
    </source>
</evidence>
<dbReference type="Gene3D" id="3.40.50.2000">
    <property type="entry name" value="Glycogen Phosphorylase B"/>
    <property type="match status" value="2"/>
</dbReference>
<accession>A0A0P7ZKE8</accession>
<organism evidence="4 5">
    <name type="scientific">Candidatus Methanoperedens nitratireducens</name>
    <dbReference type="NCBI Taxonomy" id="1392998"/>
    <lineage>
        <taxon>Archaea</taxon>
        <taxon>Methanobacteriati</taxon>
        <taxon>Methanobacteriota</taxon>
        <taxon>Stenosarchaea group</taxon>
        <taxon>Methanomicrobia</taxon>
        <taxon>Methanosarcinales</taxon>
        <taxon>ANME-2 cluster</taxon>
        <taxon>Candidatus Methanoperedentaceae</taxon>
        <taxon>Candidatus Methanoperedens</taxon>
    </lineage>
</organism>
<dbReference type="Pfam" id="PF13439">
    <property type="entry name" value="Glyco_transf_4"/>
    <property type="match status" value="1"/>
</dbReference>
<name>A0A0P7ZKE8_9EURY</name>
<dbReference type="AlphaFoldDB" id="A0A0P7ZKE8"/>
<dbReference type="GO" id="GO:0016757">
    <property type="term" value="F:glycosyltransferase activity"/>
    <property type="evidence" value="ECO:0007669"/>
    <property type="project" value="UniProtKB-KW"/>
</dbReference>
<feature type="domain" description="Glycosyltransferase subfamily 4-like N-terminal" evidence="3">
    <location>
        <begin position="43"/>
        <end position="134"/>
    </location>
</feature>
<feature type="domain" description="Glycosyl transferase family 1" evidence="2">
    <location>
        <begin position="143"/>
        <end position="273"/>
    </location>
</feature>
<evidence type="ECO:0000313" key="5">
    <source>
        <dbReference type="Proteomes" id="UP000050360"/>
    </source>
</evidence>
<dbReference type="SUPFAM" id="SSF53756">
    <property type="entry name" value="UDP-Glycosyltransferase/glycogen phosphorylase"/>
    <property type="match status" value="1"/>
</dbReference>
<dbReference type="Proteomes" id="UP000050360">
    <property type="component" value="Unassembled WGS sequence"/>
</dbReference>
<sequence length="325" mass="37285">MRVNIFAEDFLNLKYLGCGTAAKTLYRQLASMPDMEVSWNSRGRDFDIVHYHTFGPVSLMSRKYSKGIKILTAHVTPRLNEGGLAFSKYFTPYYPYSYRKFDHIITLVDWCRSEVREIAPFVPTTTIPNGVDRDYFKRDEGKRKSFRERYKIPDGGKVVLAVGQQTPRKGIYDFIELSKMHPEMHWVWVGGFPAGPFSKDRLKIEWMKKKCQDNVIFTGFVPDIAEAYSGADVFLMPSYSEMFVLVILEALSCGLPVVARGIPEFKEIFGGAVQFFNNVSEAGEQIADDESLKQYAPGSRDFTEQYDIKKVAQMHCNLYRELIES</sequence>
<dbReference type="InterPro" id="IPR028098">
    <property type="entry name" value="Glyco_trans_4-like_N"/>
</dbReference>
<reference evidence="4 5" key="1">
    <citation type="submission" date="2015-09" db="EMBL/GenBank/DDBJ databases">
        <title>A metagenomics-based metabolic model of nitrate-dependent anaerobic oxidation of methane by Methanoperedens-like archaea.</title>
        <authorList>
            <person name="Arshad A."/>
            <person name="Speth D.R."/>
            <person name="De Graaf R.M."/>
            <person name="Op Den Camp H.J."/>
            <person name="Jetten M.S."/>
            <person name="Welte C.U."/>
        </authorList>
    </citation>
    <scope>NUCLEOTIDE SEQUENCE [LARGE SCALE GENOMIC DNA]</scope>
</reference>
<dbReference type="InterPro" id="IPR001296">
    <property type="entry name" value="Glyco_trans_1"/>
</dbReference>
<protein>
    <submittedName>
        <fullName evidence="4">Mannosyltransferase</fullName>
    </submittedName>
</protein>
<dbReference type="PANTHER" id="PTHR46401:SF2">
    <property type="entry name" value="GLYCOSYLTRANSFERASE WBBK-RELATED"/>
    <property type="match status" value="1"/>
</dbReference>
<dbReference type="PANTHER" id="PTHR46401">
    <property type="entry name" value="GLYCOSYLTRANSFERASE WBBK-RELATED"/>
    <property type="match status" value="1"/>
</dbReference>
<gene>
    <name evidence="4" type="ORF">MPEBLZ_00880</name>
</gene>
<evidence type="ECO:0000259" key="3">
    <source>
        <dbReference type="Pfam" id="PF13439"/>
    </source>
</evidence>
<dbReference type="EMBL" id="LKCM01000078">
    <property type="protein sequence ID" value="KPQ44513.1"/>
    <property type="molecule type" value="Genomic_DNA"/>
</dbReference>
<keyword evidence="4" id="KW-0328">Glycosyltransferase</keyword>
<evidence type="ECO:0000313" key="4">
    <source>
        <dbReference type="EMBL" id="KPQ44513.1"/>
    </source>
</evidence>
<dbReference type="Pfam" id="PF00534">
    <property type="entry name" value="Glycos_transf_1"/>
    <property type="match status" value="1"/>
</dbReference>
<dbReference type="CDD" id="cd03801">
    <property type="entry name" value="GT4_PimA-like"/>
    <property type="match status" value="1"/>
</dbReference>
<proteinExistence type="predicted"/>
<comment type="caution">
    <text evidence="4">The sequence shown here is derived from an EMBL/GenBank/DDBJ whole genome shotgun (WGS) entry which is preliminary data.</text>
</comment>
<keyword evidence="1 4" id="KW-0808">Transferase</keyword>